<dbReference type="eggNOG" id="KOG0062">
    <property type="taxonomic scope" value="Eukaryota"/>
</dbReference>
<feature type="region of interest" description="Disordered" evidence="8">
    <location>
        <begin position="1012"/>
        <end position="1057"/>
    </location>
</feature>
<evidence type="ECO:0000256" key="3">
    <source>
        <dbReference type="ARBA" id="ARBA00022490"/>
    </source>
</evidence>
<evidence type="ECO:0000313" key="11">
    <source>
        <dbReference type="EMBL" id="EEB07607.1"/>
    </source>
</evidence>
<dbReference type="InterPro" id="IPR003439">
    <property type="entry name" value="ABC_transporter-like_ATP-bd"/>
</dbReference>
<dbReference type="OrthoDB" id="2110130at2759"/>
<dbReference type="InterPro" id="IPR016024">
    <property type="entry name" value="ARM-type_fold"/>
</dbReference>
<evidence type="ECO:0000256" key="8">
    <source>
        <dbReference type="SAM" id="MobiDB-lite"/>
    </source>
</evidence>
<dbReference type="FunFam" id="2.40.50.990:FF:000002">
    <property type="entry name" value="mRNA export factor elf1"/>
    <property type="match status" value="1"/>
</dbReference>
<dbReference type="PANTHER" id="PTHR19211">
    <property type="entry name" value="ATP-BINDING TRANSPORT PROTEIN-RELATED"/>
    <property type="match status" value="1"/>
</dbReference>
<keyword evidence="6" id="KW-0547">Nucleotide-binding</keyword>
<dbReference type="GO" id="GO:0042274">
    <property type="term" value="P:ribosomal small subunit biogenesis"/>
    <property type="evidence" value="ECO:0007669"/>
    <property type="project" value="EnsemblFungi"/>
</dbReference>
<feature type="domain" description="ABC transporter" evidence="10">
    <location>
        <begin position="444"/>
        <end position="671"/>
    </location>
</feature>
<dbReference type="RefSeq" id="XP_002173900.1">
    <property type="nucleotide sequence ID" value="XM_002173864.2"/>
</dbReference>
<dbReference type="VEuPathDB" id="FungiDB:SJAG_02704"/>
<dbReference type="STRING" id="402676.B6K0Y6"/>
<feature type="domain" description="ABC transporter" evidence="10">
    <location>
        <begin position="691"/>
        <end position="1006"/>
    </location>
</feature>
<keyword evidence="3" id="KW-0963">Cytoplasm</keyword>
<dbReference type="GO" id="GO:0043022">
    <property type="term" value="F:ribosome binding"/>
    <property type="evidence" value="ECO:0007669"/>
    <property type="project" value="EnsemblFungi"/>
</dbReference>
<evidence type="ECO:0000256" key="6">
    <source>
        <dbReference type="ARBA" id="ARBA00022741"/>
    </source>
</evidence>
<dbReference type="InterPro" id="IPR015688">
    <property type="entry name" value="eEF3_ABC2_chromodomain-like"/>
</dbReference>
<dbReference type="Proteomes" id="UP000001744">
    <property type="component" value="Unassembled WGS sequence"/>
</dbReference>
<keyword evidence="7" id="KW-0067">ATP-binding</keyword>
<dbReference type="InterPro" id="IPR050611">
    <property type="entry name" value="ABCF"/>
</dbReference>
<dbReference type="EMBL" id="KE651166">
    <property type="protein sequence ID" value="EEB07607.1"/>
    <property type="molecule type" value="Genomic_DNA"/>
</dbReference>
<gene>
    <name evidence="12" type="primary">elf1</name>
    <name evidence="11" type="ORF">SJAG_02704</name>
</gene>
<comment type="similarity">
    <text evidence="2">Belongs to the ABC transporter superfamily. ABCF family. EF3 subfamily.</text>
</comment>
<sequence length="1057" mass="118002">MTGSVLISGIEEDNVLVLVDEMLNAETSEDCAKVGEKIGDIFVKDEPLVTLRTTSIFHALERAARNKKNGLHREAALIGFSMLIKRLGRPTEVDFLPYLNLILDSFADRGQVVREAAQLTLDSLLDILPSMAFKTRLIPALMEYLDSQAPKWPSKVAALRCLGSLAKRLPAIVTSSLASLIPCIRERMHETKSEVSQAAIKCMLDLCTVVENHDIVPHIPKLVNCMARPETLEECVKALSATTFVATVESVALAVLVPILRRALAQRSQSMLRSAVIITDNLCKLVPDPEEAADFLPELIPDIERIAQTAAMPEVRSLAMHALMTLNKAAAARAAKASDTTEATSVKGIRESLASTIKSSSTVPEDITTDVIAYVCDNAEQLYYTKNFEEKTWVEEYTVPYLTPLLGAEKASEVGKEFFTKFSELYEKLHQVVEEEPEEKDELLVNTEFSLAYGGRLLLSHTLLKLYRGHRYGIVGHNGCGKSTLLRSIADYKVENFPAPEQVKTCFVAHSLQGEDTSSSILDFVCNDKALIAIGVTRDDVAGALRTVGFSEEKQMDPVSSLSGGWKMKLELARAMLQKADILLLDEPTNHLDVANIAWLEAYLNSQTNITCLIVSHDSSFLDNVCTDIVHYEGVKNAPKKLEYYKGNLSKFVERKPEAKSYYTLTATNEKFTFPPPGILTGVRSNTRVILKMTNASYQYPGAKKKSLDNVTVGLTLSSRVAILGPNGAGKSTLIKVLIGEVIPQSGKVTKHPNLRVGYVAQHAFHHLDQHLEKTPSQYIQWRYRGGQDREVLEKESRKLTDEDRAQLEREIIVDGERRRVELLIGRQKLKKSFQYEIKWQGKPHKYNTWVSRELLLKHGFQKFVQAYDDMESSREGLGFRELVPEDIRKHFEEVGLPGDIADYNPISSLSGGQKVKVVLAACLWNNPQLLVLDEPTNFLDRDALGGLAVAIRDWAGGVVMISHNAEFVSALCPEQWHVESGRVTHKGKTTVDVDKFEDLSEKELQKIKTKTAKKKKLTRNEIKAKERRARERELAWLNSPKGTPKPSTFYSEDEEE</sequence>
<dbReference type="AlphaFoldDB" id="B6K0Y6"/>
<dbReference type="SMART" id="SM00298">
    <property type="entry name" value="CHROMO"/>
    <property type="match status" value="1"/>
</dbReference>
<proteinExistence type="inferred from homology"/>
<dbReference type="InterPro" id="IPR000953">
    <property type="entry name" value="Chromo/chromo_shadow_dom"/>
</dbReference>
<dbReference type="Pfam" id="PF24984">
    <property type="entry name" value="HEAT_EF3_GNC1"/>
    <property type="match status" value="1"/>
</dbReference>
<dbReference type="GeneID" id="7051083"/>
<dbReference type="GO" id="GO:0016887">
    <property type="term" value="F:ATP hydrolysis activity"/>
    <property type="evidence" value="ECO:0007669"/>
    <property type="project" value="EnsemblFungi"/>
</dbReference>
<dbReference type="Pfam" id="PF24987">
    <property type="entry name" value="HEAT_EF3_N"/>
    <property type="match status" value="1"/>
</dbReference>
<evidence type="ECO:0000313" key="13">
    <source>
        <dbReference type="Proteomes" id="UP000001744"/>
    </source>
</evidence>
<keyword evidence="4" id="KW-0597">Phosphoprotein</keyword>
<dbReference type="Gene3D" id="1.25.10.10">
    <property type="entry name" value="Leucine-rich Repeat Variant"/>
    <property type="match status" value="1"/>
</dbReference>
<dbReference type="FunFam" id="1.25.10.10:FF:000076">
    <property type="entry name" value="Elongation factor 3"/>
    <property type="match status" value="1"/>
</dbReference>
<feature type="domain" description="Chromo" evidence="9">
    <location>
        <begin position="808"/>
        <end position="868"/>
    </location>
</feature>
<dbReference type="OMA" id="EDHRKFG"/>
<feature type="compositionally biased region" description="Basic and acidic residues" evidence="8">
    <location>
        <begin position="1019"/>
        <end position="1035"/>
    </location>
</feature>
<accession>B6K0Y6</accession>
<dbReference type="Gene3D" id="2.40.50.990">
    <property type="match status" value="1"/>
</dbReference>
<dbReference type="CDD" id="cd18626">
    <property type="entry name" value="CD_eEF3"/>
    <property type="match status" value="1"/>
</dbReference>
<evidence type="ECO:0000256" key="1">
    <source>
        <dbReference type="ARBA" id="ARBA00004496"/>
    </source>
</evidence>
<dbReference type="JaponicusDB" id="SJAG_02704">
    <property type="gene designation" value="elf1"/>
</dbReference>
<comment type="subcellular location">
    <subcellularLocation>
        <location evidence="1">Cytoplasm</location>
    </subcellularLocation>
</comment>
<dbReference type="PROSITE" id="PS00211">
    <property type="entry name" value="ABC_TRANSPORTER_1"/>
    <property type="match status" value="2"/>
</dbReference>
<dbReference type="Gene3D" id="3.40.50.300">
    <property type="entry name" value="P-loop containing nucleotide triphosphate hydrolases"/>
    <property type="match status" value="2"/>
</dbReference>
<dbReference type="SMART" id="SM00382">
    <property type="entry name" value="AAA"/>
    <property type="match status" value="2"/>
</dbReference>
<dbReference type="SUPFAM" id="SSF52540">
    <property type="entry name" value="P-loop containing nucleoside triphosphate hydrolases"/>
    <property type="match status" value="2"/>
</dbReference>
<dbReference type="GO" id="GO:0005737">
    <property type="term" value="C:cytoplasm"/>
    <property type="evidence" value="ECO:0007669"/>
    <property type="project" value="UniProtKB-SubCell"/>
</dbReference>
<dbReference type="PROSITE" id="PS50893">
    <property type="entry name" value="ABC_TRANSPORTER_2"/>
    <property type="match status" value="2"/>
</dbReference>
<name>B6K0Y6_SCHJY</name>
<dbReference type="PROSITE" id="PS50013">
    <property type="entry name" value="CHROMO_2"/>
    <property type="match status" value="1"/>
</dbReference>
<dbReference type="eggNOG" id="KOG1242">
    <property type="taxonomic scope" value="Eukaryota"/>
</dbReference>
<dbReference type="Pfam" id="PF00005">
    <property type="entry name" value="ABC_tran"/>
    <property type="match status" value="3"/>
</dbReference>
<reference evidence="11 13" key="1">
    <citation type="journal article" date="2011" name="Science">
        <title>Comparative functional genomics of the fission yeasts.</title>
        <authorList>
            <person name="Rhind N."/>
            <person name="Chen Z."/>
            <person name="Yassour M."/>
            <person name="Thompson D.A."/>
            <person name="Haas B.J."/>
            <person name="Habib N."/>
            <person name="Wapinski I."/>
            <person name="Roy S."/>
            <person name="Lin M.F."/>
            <person name="Heiman D.I."/>
            <person name="Young S.K."/>
            <person name="Furuya K."/>
            <person name="Guo Y."/>
            <person name="Pidoux A."/>
            <person name="Chen H.M."/>
            <person name="Robbertse B."/>
            <person name="Goldberg J.M."/>
            <person name="Aoki K."/>
            <person name="Bayne E.H."/>
            <person name="Berlin A.M."/>
            <person name="Desjardins C.A."/>
            <person name="Dobbs E."/>
            <person name="Dukaj L."/>
            <person name="Fan L."/>
            <person name="FitzGerald M.G."/>
            <person name="French C."/>
            <person name="Gujja S."/>
            <person name="Hansen K."/>
            <person name="Keifenheim D."/>
            <person name="Levin J.Z."/>
            <person name="Mosher R.A."/>
            <person name="Mueller C.A."/>
            <person name="Pfiffner J."/>
            <person name="Priest M."/>
            <person name="Russ C."/>
            <person name="Smialowska A."/>
            <person name="Swoboda P."/>
            <person name="Sykes S.M."/>
            <person name="Vaughn M."/>
            <person name="Vengrova S."/>
            <person name="Yoder R."/>
            <person name="Zeng Q."/>
            <person name="Allshire R."/>
            <person name="Baulcombe D."/>
            <person name="Birren B.W."/>
            <person name="Brown W."/>
            <person name="Ekwall K."/>
            <person name="Kellis M."/>
            <person name="Leatherwood J."/>
            <person name="Levin H."/>
            <person name="Margalit H."/>
            <person name="Martienssen R."/>
            <person name="Nieduszynski C.A."/>
            <person name="Spatafora J.W."/>
            <person name="Friedman N."/>
            <person name="Dalgaard J.Z."/>
            <person name="Baumann P."/>
            <person name="Niki H."/>
            <person name="Regev A."/>
            <person name="Nusbaum C."/>
        </authorList>
    </citation>
    <scope>NUCLEOTIDE SEQUENCE [LARGE SCALE GENOMIC DNA]</scope>
    <source>
        <strain evidence="13">yFS275 / FY16936</strain>
    </source>
</reference>
<evidence type="ECO:0000256" key="5">
    <source>
        <dbReference type="ARBA" id="ARBA00022737"/>
    </source>
</evidence>
<evidence type="ECO:0000259" key="9">
    <source>
        <dbReference type="PROSITE" id="PS50013"/>
    </source>
</evidence>
<dbReference type="PANTHER" id="PTHR19211:SF14">
    <property type="entry name" value="ATP-BINDING CASSETTE SUB-FAMILY F MEMBER 1"/>
    <property type="match status" value="1"/>
</dbReference>
<dbReference type="InterPro" id="IPR003593">
    <property type="entry name" value="AAA+_ATPase"/>
</dbReference>
<dbReference type="GO" id="GO:0016973">
    <property type="term" value="P:poly(A)+ mRNA export from nucleus"/>
    <property type="evidence" value="ECO:0007669"/>
    <property type="project" value="EnsemblFungi"/>
</dbReference>
<organism evidence="11 13">
    <name type="scientific">Schizosaccharomyces japonicus (strain yFS275 / FY16936)</name>
    <name type="common">Fission yeast</name>
    <dbReference type="NCBI Taxonomy" id="402676"/>
    <lineage>
        <taxon>Eukaryota</taxon>
        <taxon>Fungi</taxon>
        <taxon>Dikarya</taxon>
        <taxon>Ascomycota</taxon>
        <taxon>Taphrinomycotina</taxon>
        <taxon>Schizosaccharomycetes</taxon>
        <taxon>Schizosaccharomycetales</taxon>
        <taxon>Schizosaccharomycetaceae</taxon>
        <taxon>Schizosaccharomyces</taxon>
    </lineage>
</organism>
<dbReference type="GO" id="GO:0006449">
    <property type="term" value="P:regulation of translational termination"/>
    <property type="evidence" value="ECO:0007669"/>
    <property type="project" value="EnsemblFungi"/>
</dbReference>
<evidence type="ECO:0000256" key="7">
    <source>
        <dbReference type="ARBA" id="ARBA00022840"/>
    </source>
</evidence>
<dbReference type="GO" id="GO:0005524">
    <property type="term" value="F:ATP binding"/>
    <property type="evidence" value="ECO:0000318"/>
    <property type="project" value="GO_Central"/>
</dbReference>
<dbReference type="InterPro" id="IPR011989">
    <property type="entry name" value="ARM-like"/>
</dbReference>
<dbReference type="InterPro" id="IPR027417">
    <property type="entry name" value="P-loop_NTPase"/>
</dbReference>
<dbReference type="SUPFAM" id="SSF48371">
    <property type="entry name" value="ARM repeat"/>
    <property type="match status" value="1"/>
</dbReference>
<dbReference type="FunFam" id="3.40.50.300:FF:000193">
    <property type="entry name" value="Probable Elongation factor 3"/>
    <property type="match status" value="1"/>
</dbReference>
<dbReference type="HOGENOM" id="CLU_002848_0_1_1"/>
<evidence type="ECO:0000256" key="4">
    <source>
        <dbReference type="ARBA" id="ARBA00022553"/>
    </source>
</evidence>
<evidence type="ECO:0000259" key="10">
    <source>
        <dbReference type="PROSITE" id="PS50893"/>
    </source>
</evidence>
<protein>
    <submittedName>
        <fullName evidence="11">AAA family ATPase ELf1</fullName>
    </submittedName>
</protein>
<evidence type="ECO:0000313" key="12">
    <source>
        <dbReference type="JaponicusDB" id="SJAG_02704"/>
    </source>
</evidence>
<evidence type="ECO:0000256" key="2">
    <source>
        <dbReference type="ARBA" id="ARBA00011054"/>
    </source>
</evidence>
<dbReference type="GO" id="GO:0008079">
    <property type="term" value="F:translation termination factor activity"/>
    <property type="evidence" value="ECO:0007669"/>
    <property type="project" value="EnsemblFungi"/>
</dbReference>
<keyword evidence="13" id="KW-1185">Reference proteome</keyword>
<dbReference type="InterPro" id="IPR017871">
    <property type="entry name" value="ABC_transporter-like_CS"/>
</dbReference>
<dbReference type="InterPro" id="IPR047038">
    <property type="entry name" value="eEF3_chromodomain-like_sf"/>
</dbReference>
<keyword evidence="5" id="KW-0677">Repeat</keyword>
<dbReference type="CDD" id="cd03221">
    <property type="entry name" value="ABCF_EF-3"/>
    <property type="match status" value="1"/>
</dbReference>